<gene>
    <name evidence="2" type="ORF">RVR_4436</name>
</gene>
<feature type="compositionally biased region" description="Pro residues" evidence="1">
    <location>
        <begin position="108"/>
        <end position="118"/>
    </location>
</feature>
<proteinExistence type="predicted"/>
<keyword evidence="3" id="KW-1185">Reference proteome</keyword>
<name>A0A7U3UT84_9ACTN</name>
<reference evidence="2 3" key="4">
    <citation type="journal article" date="2020" name="Sci. Rep.">
        <title>beta-carboline chemical signals induce reveromycin production through a LuxR family regulator in Streptomyces sp. SN-593.</title>
        <authorList>
            <person name="Panthee S."/>
            <person name="Kito N."/>
            <person name="Hayashi T."/>
            <person name="Shimizu T."/>
            <person name="Ishikawa J."/>
            <person name="Hamamoto H."/>
            <person name="Osada H."/>
            <person name="Takahashi S."/>
        </authorList>
    </citation>
    <scope>NUCLEOTIDE SEQUENCE [LARGE SCALE GENOMIC DNA]</scope>
    <source>
        <strain evidence="2 3">SN-593</strain>
    </source>
</reference>
<accession>A0A7U3UT84</accession>
<evidence type="ECO:0000313" key="3">
    <source>
        <dbReference type="Proteomes" id="UP000595703"/>
    </source>
</evidence>
<feature type="region of interest" description="Disordered" evidence="1">
    <location>
        <begin position="93"/>
        <end position="125"/>
    </location>
</feature>
<dbReference type="KEGG" id="arev:RVR_4436"/>
<dbReference type="EMBL" id="AP018365">
    <property type="protein sequence ID" value="BBA98303.1"/>
    <property type="molecule type" value="Genomic_DNA"/>
</dbReference>
<protein>
    <submittedName>
        <fullName evidence="2">Uncharacterized protein</fullName>
    </submittedName>
</protein>
<reference evidence="2 3" key="1">
    <citation type="journal article" date="2010" name="J. Bacteriol.">
        <title>Biochemical characterization of a novel indole prenyltransferase from Streptomyces sp. SN-593.</title>
        <authorList>
            <person name="Takahashi S."/>
            <person name="Takagi H."/>
            <person name="Toyoda A."/>
            <person name="Uramoto M."/>
            <person name="Nogawa T."/>
            <person name="Ueki M."/>
            <person name="Sakaki Y."/>
            <person name="Osada H."/>
        </authorList>
    </citation>
    <scope>NUCLEOTIDE SEQUENCE [LARGE SCALE GENOMIC DNA]</scope>
    <source>
        <strain evidence="2 3">SN-593</strain>
    </source>
</reference>
<evidence type="ECO:0000313" key="2">
    <source>
        <dbReference type="EMBL" id="BBA98303.1"/>
    </source>
</evidence>
<dbReference type="AlphaFoldDB" id="A0A7U3UT84"/>
<reference evidence="2 3" key="3">
    <citation type="journal article" date="2011" name="Nat. Chem. Biol.">
        <title>Reveromycin A biosynthesis uses RevG and RevJ for stereospecific spiroacetal formation.</title>
        <authorList>
            <person name="Takahashi S."/>
            <person name="Toyoda A."/>
            <person name="Sekiyama Y."/>
            <person name="Takagi H."/>
            <person name="Nogawa T."/>
            <person name="Uramoto M."/>
            <person name="Suzuki R."/>
            <person name="Koshino H."/>
            <person name="Kumano T."/>
            <person name="Panthee S."/>
            <person name="Dairi T."/>
            <person name="Ishikawa J."/>
            <person name="Ikeda H."/>
            <person name="Sakaki Y."/>
            <person name="Osada H."/>
        </authorList>
    </citation>
    <scope>NUCLEOTIDE SEQUENCE [LARGE SCALE GENOMIC DNA]</scope>
    <source>
        <strain evidence="2 3">SN-593</strain>
    </source>
</reference>
<evidence type="ECO:0000256" key="1">
    <source>
        <dbReference type="SAM" id="MobiDB-lite"/>
    </source>
</evidence>
<sequence>MNSTDQKTAQADETASAVLRAVADHFTDTNPTDVLEQHSLLVCVGAEAYRLTERRSDGSGQALSKAALATMPEVPAGITRGEFALHLRRAAASHEWTSDDNERVIPTIPAPRKAPVPAQPQDGER</sequence>
<dbReference type="RefSeq" id="WP_202234464.1">
    <property type="nucleotide sequence ID" value="NZ_AP018365.1"/>
</dbReference>
<dbReference type="Proteomes" id="UP000595703">
    <property type="component" value="Chromosome"/>
</dbReference>
<organism evidence="2 3">
    <name type="scientific">Actinacidiphila reveromycinica</name>
    <dbReference type="NCBI Taxonomy" id="659352"/>
    <lineage>
        <taxon>Bacteria</taxon>
        <taxon>Bacillati</taxon>
        <taxon>Actinomycetota</taxon>
        <taxon>Actinomycetes</taxon>
        <taxon>Kitasatosporales</taxon>
        <taxon>Streptomycetaceae</taxon>
        <taxon>Actinacidiphila</taxon>
    </lineage>
</organism>
<reference evidence="2 3" key="2">
    <citation type="journal article" date="2011" name="J. Antibiot.">
        <title>Furaquinocins I and J: novel polyketide isoprenoid hybrid compounds from Streptomyces reveromyceticus SN-593.</title>
        <authorList>
            <person name="Panthee S."/>
            <person name="Takahashi S."/>
            <person name="Takagi H."/>
            <person name="Nogawa T."/>
            <person name="Oowada E."/>
            <person name="Uramoto M."/>
            <person name="Osada H."/>
        </authorList>
    </citation>
    <scope>NUCLEOTIDE SEQUENCE [LARGE SCALE GENOMIC DNA]</scope>
    <source>
        <strain evidence="2 3">SN-593</strain>
    </source>
</reference>